<evidence type="ECO:0008006" key="13">
    <source>
        <dbReference type="Google" id="ProtNLM"/>
    </source>
</evidence>
<organism evidence="11 12">
    <name type="scientific">Elaphomyces granulatus</name>
    <dbReference type="NCBI Taxonomy" id="519963"/>
    <lineage>
        <taxon>Eukaryota</taxon>
        <taxon>Fungi</taxon>
        <taxon>Dikarya</taxon>
        <taxon>Ascomycota</taxon>
        <taxon>Pezizomycotina</taxon>
        <taxon>Eurotiomycetes</taxon>
        <taxon>Eurotiomycetidae</taxon>
        <taxon>Eurotiales</taxon>
        <taxon>Elaphomycetaceae</taxon>
        <taxon>Elaphomyces</taxon>
    </lineage>
</organism>
<feature type="domain" description="SB" evidence="9">
    <location>
        <begin position="873"/>
        <end position="941"/>
    </location>
</feature>
<dbReference type="InterPro" id="IPR008883">
    <property type="entry name" value="UEV_N"/>
</dbReference>
<dbReference type="GO" id="GO:0006886">
    <property type="term" value="P:intracellular protein transport"/>
    <property type="evidence" value="ECO:0007669"/>
    <property type="project" value="UniProtKB-ARBA"/>
</dbReference>
<feature type="domain" description="UEV" evidence="10">
    <location>
        <begin position="339"/>
        <end position="496"/>
    </location>
</feature>
<dbReference type="GO" id="GO:0005768">
    <property type="term" value="C:endosome"/>
    <property type="evidence" value="ECO:0007669"/>
    <property type="project" value="UniProtKB-SubCell"/>
</dbReference>
<dbReference type="EMBL" id="NPHW01003195">
    <property type="protein sequence ID" value="OXV09986.1"/>
    <property type="molecule type" value="Genomic_DNA"/>
</dbReference>
<keyword evidence="3 7" id="KW-0813">Transport</keyword>
<dbReference type="AlphaFoldDB" id="A0A232M0U6"/>
<dbReference type="Gene3D" id="1.10.287.920">
    <property type="entry name" value="Pheromone alpha factor receptor"/>
    <property type="match status" value="1"/>
</dbReference>
<dbReference type="GO" id="GO:0043162">
    <property type="term" value="P:ubiquitin-dependent protein catabolic process via the multivesicular body sorting pathway"/>
    <property type="evidence" value="ECO:0007669"/>
    <property type="project" value="UniProtKB-ARBA"/>
</dbReference>
<feature type="compositionally biased region" description="Pro residues" evidence="8">
    <location>
        <begin position="652"/>
        <end position="669"/>
    </location>
</feature>
<feature type="region of interest" description="Disordered" evidence="8">
    <location>
        <begin position="502"/>
        <end position="673"/>
    </location>
</feature>
<proteinExistence type="inferred from homology"/>
<evidence type="ECO:0000313" key="12">
    <source>
        <dbReference type="Proteomes" id="UP000243515"/>
    </source>
</evidence>
<evidence type="ECO:0000256" key="5">
    <source>
        <dbReference type="ARBA" id="ARBA00022927"/>
    </source>
</evidence>
<protein>
    <recommendedName>
        <fullName evidence="13">UEV domain-containing protein</fullName>
    </recommendedName>
</protein>
<feature type="compositionally biased region" description="Pro residues" evidence="8">
    <location>
        <begin position="617"/>
        <end position="626"/>
    </location>
</feature>
<dbReference type="Gene3D" id="3.10.110.10">
    <property type="entry name" value="Ubiquitin Conjugating Enzyme"/>
    <property type="match status" value="1"/>
</dbReference>
<dbReference type="InterPro" id="IPR000366">
    <property type="entry name" value="GPCR_STE2"/>
</dbReference>
<comment type="subcellular location">
    <subcellularLocation>
        <location evidence="1">Endosome</location>
    </subcellularLocation>
</comment>
<keyword evidence="4" id="KW-0967">Endosome</keyword>
<dbReference type="GO" id="GO:0072666">
    <property type="term" value="P:establishment of protein localization to vacuole"/>
    <property type="evidence" value="ECO:0007669"/>
    <property type="project" value="UniProtKB-ARBA"/>
</dbReference>
<dbReference type="CDD" id="cd11685">
    <property type="entry name" value="UEV_TSG101-like"/>
    <property type="match status" value="1"/>
</dbReference>
<dbReference type="PANTHER" id="PTHR28009:SF1">
    <property type="entry name" value="PHEROMONE ALPHA FACTOR RECEPTOR"/>
    <property type="match status" value="1"/>
</dbReference>
<dbReference type="InterPro" id="IPR037202">
    <property type="entry name" value="ESCRT_assembly_dom"/>
</dbReference>
<keyword evidence="12" id="KW-1185">Reference proteome</keyword>
<dbReference type="PRINTS" id="PR00250">
    <property type="entry name" value="GPCRSTE2"/>
</dbReference>
<dbReference type="PROSITE" id="PS51322">
    <property type="entry name" value="UEV"/>
    <property type="match status" value="1"/>
</dbReference>
<evidence type="ECO:0000313" key="11">
    <source>
        <dbReference type="EMBL" id="OXV09986.1"/>
    </source>
</evidence>
<evidence type="ECO:0000259" key="9">
    <source>
        <dbReference type="PROSITE" id="PS51312"/>
    </source>
</evidence>
<evidence type="ECO:0000256" key="6">
    <source>
        <dbReference type="ARBA" id="ARBA00023054"/>
    </source>
</evidence>
<comment type="caution">
    <text evidence="11">The sequence shown here is derived from an EMBL/GenBank/DDBJ whole genome shotgun (WGS) entry which is preliminary data.</text>
</comment>
<dbReference type="Pfam" id="PF09454">
    <property type="entry name" value="Vps23_core"/>
    <property type="match status" value="1"/>
</dbReference>
<dbReference type="PROSITE" id="PS51312">
    <property type="entry name" value="SB"/>
    <property type="match status" value="1"/>
</dbReference>
<feature type="compositionally biased region" description="Polar residues" evidence="8">
    <location>
        <begin position="578"/>
        <end position="593"/>
    </location>
</feature>
<keyword evidence="6" id="KW-0175">Coiled coil</keyword>
<dbReference type="SUPFAM" id="SSF54495">
    <property type="entry name" value="UBC-like"/>
    <property type="match status" value="1"/>
</dbReference>
<evidence type="ECO:0000256" key="8">
    <source>
        <dbReference type="SAM" id="MobiDB-lite"/>
    </source>
</evidence>
<dbReference type="CDD" id="cd14939">
    <property type="entry name" value="7tmD_STE2"/>
    <property type="match status" value="1"/>
</dbReference>
<dbReference type="InterPro" id="IPR017916">
    <property type="entry name" value="SB_dom"/>
</dbReference>
<feature type="region of interest" description="Disordered" evidence="8">
    <location>
        <begin position="835"/>
        <end position="855"/>
    </location>
</feature>
<feature type="compositionally biased region" description="Low complexity" evidence="8">
    <location>
        <begin position="836"/>
        <end position="853"/>
    </location>
</feature>
<dbReference type="InterPro" id="IPR016135">
    <property type="entry name" value="UBQ-conjugating_enzyme/RWD"/>
</dbReference>
<keyword evidence="5 7" id="KW-0653">Protein transport</keyword>
<evidence type="ECO:0000256" key="3">
    <source>
        <dbReference type="ARBA" id="ARBA00022448"/>
    </source>
</evidence>
<evidence type="ECO:0000256" key="1">
    <source>
        <dbReference type="ARBA" id="ARBA00004177"/>
    </source>
</evidence>
<dbReference type="GO" id="GO:0038038">
    <property type="term" value="C:G protein-coupled receptor homodimeric complex"/>
    <property type="evidence" value="ECO:0007669"/>
    <property type="project" value="TreeGrafter"/>
</dbReference>
<dbReference type="GO" id="GO:0004932">
    <property type="term" value="F:mating-type factor pheromone receptor activity"/>
    <property type="evidence" value="ECO:0007669"/>
    <property type="project" value="InterPro"/>
</dbReference>
<gene>
    <name evidence="11" type="ORF">Egran_02249</name>
</gene>
<feature type="compositionally biased region" description="Pro residues" evidence="8">
    <location>
        <begin position="502"/>
        <end position="543"/>
    </location>
</feature>
<name>A0A232M0U6_9EURO</name>
<evidence type="ECO:0000259" key="10">
    <source>
        <dbReference type="PROSITE" id="PS51322"/>
    </source>
</evidence>
<comment type="similarity">
    <text evidence="2">Belongs to the ubiquitin-conjugating enzyme family. UEV subfamily.</text>
</comment>
<dbReference type="PANTHER" id="PTHR28009">
    <property type="entry name" value="PHEROMONE ALPHA FACTOR RECEPTOR"/>
    <property type="match status" value="1"/>
</dbReference>
<dbReference type="OrthoDB" id="306304at2759"/>
<dbReference type="Pfam" id="PF05743">
    <property type="entry name" value="UEV"/>
    <property type="match status" value="1"/>
</dbReference>
<dbReference type="GO" id="GO:0000750">
    <property type="term" value="P:pheromone-dependent signal transduction involved in conjugation with cellular fusion"/>
    <property type="evidence" value="ECO:0007669"/>
    <property type="project" value="TreeGrafter"/>
</dbReference>
<dbReference type="SUPFAM" id="SSF140111">
    <property type="entry name" value="Endosomal sorting complex assembly domain"/>
    <property type="match status" value="1"/>
</dbReference>
<evidence type="ECO:0000256" key="4">
    <source>
        <dbReference type="ARBA" id="ARBA00022753"/>
    </source>
</evidence>
<dbReference type="Pfam" id="PF02116">
    <property type="entry name" value="STE2"/>
    <property type="match status" value="1"/>
</dbReference>
<accession>A0A232M0U6</accession>
<sequence>MAAFDPYSQNLTFHMAGGTPFNVSVADLDAFFQYNFQMCVNDGSQLGASIILAIVLCVVTKPENRRSPVFILNNCALILNVIRLICDAVYFNSAFNEVYSYFSNDFSSVPPGAYANSILAVIVIILLLICVEASLILQAQIVCANLRRLYRRSILGASILVALVPIGLHMGMAVENAIYILTATDFSSFVWLQSAKLIALTISVCFFSAIFFIKLAYAIRQRERLGVRKFQPMRVICIMSFQTMIIPVVFLILQFCTPVPGLLSCVYTVVAISLPLSSIWAASTRRSRAKPSSNAAMQYKSSTVTSSITTGPSTQFCGHSPTTECIDCDLENAKGIKVQRQVSDHHDSNQTYHDPNRTYRDVASLLAQYPSFAPRTDVYSAILTVFRPNVAASENGVSMLLLHLVGTLPVSFRGTVYRFPIDIWVPNTYPREPPIVYVTPTQDMVVRVGQHVTLEGRVYHHYLAHWVEAWDRSSVVDLLSILREVFAKEPPVKYKQSQILPPQQPLQAPAPPPPLPPLPPELGPSSHTPPKPPSQEAPPPPPKSDQAQGHEQLQLSAPQLTLQTSPSLPPLPPKAARQSLSPQISRDGWSNHSVPGYSPQRSGIPVTATASQETRQPQPPSVPPKPSYQQEPTYTQDGRAIPTSPLRQTPASPIPGPPQTVPYYGPPPQLSTLHCQRHDLRGRLPHQQPPGPQKGLQQQQYHLCLRQQLLNRPAPVQTIKPETPDLLTSPFELELPSVLPSSSPPPVPPNPEKDALLHTLSRTLTETLQSNVSQARSAVQPLQSQSKALHDAMTTLQNEITALDKFQSTFQSNISILQQSLHHADAVIADAQARISAPPQSSSDPPLSPAAISGADARGNGLPAIDDVLVAPTVVGKQLYDLVADERGIQQAIYALQAALVKGVIGVELWSRHTRSVAREAFIKRALIRKIGRGMGLEGNE</sequence>
<dbReference type="Proteomes" id="UP000243515">
    <property type="component" value="Unassembled WGS sequence"/>
</dbReference>
<dbReference type="InterPro" id="IPR027458">
    <property type="entry name" value="STE2_TM1-TM2_sf"/>
</dbReference>
<evidence type="ECO:0000256" key="2">
    <source>
        <dbReference type="ARBA" id="ARBA00009594"/>
    </source>
</evidence>
<dbReference type="Gene3D" id="6.10.140.820">
    <property type="match status" value="1"/>
</dbReference>
<reference evidence="11 12" key="1">
    <citation type="journal article" date="2015" name="Environ. Microbiol.">
        <title>Metagenome sequence of Elaphomyces granulatus from sporocarp tissue reveals Ascomycota ectomycorrhizal fingerprints of genome expansion and a Proteobacteria-rich microbiome.</title>
        <authorList>
            <person name="Quandt C.A."/>
            <person name="Kohler A."/>
            <person name="Hesse C.N."/>
            <person name="Sharpton T.J."/>
            <person name="Martin F."/>
            <person name="Spatafora J.W."/>
        </authorList>
    </citation>
    <scope>NUCLEOTIDE SEQUENCE [LARGE SCALE GENOMIC DNA]</scope>
    <source>
        <strain evidence="11 12">OSC145934</strain>
    </source>
</reference>
<evidence type="ECO:0000256" key="7">
    <source>
        <dbReference type="PROSITE-ProRule" id="PRU00644"/>
    </source>
</evidence>